<evidence type="ECO:0000259" key="20">
    <source>
        <dbReference type="Pfam" id="PF16278"/>
    </source>
</evidence>
<keyword evidence="5" id="KW-0963">Cytoplasm</keyword>
<gene>
    <name evidence="21" type="ORF">BGTH12_LOCUS6744</name>
</gene>
<evidence type="ECO:0000256" key="7">
    <source>
        <dbReference type="ARBA" id="ARBA00022763"/>
    </source>
</evidence>
<comment type="catalytic activity">
    <reaction evidence="15">
        <text>a 5'-end adenosine-5'-diphospho-5'-ribonucleoside-2'-deoxyribonucleotide-DNA + H2O = a 5'-end 5'-phospho-ribonucleoside-2'-deoxyribonucleotide-DNA + AMP + 2 H(+)</text>
        <dbReference type="Rhea" id="RHEA:52132"/>
        <dbReference type="Rhea" id="RHEA-COMP:13182"/>
        <dbReference type="Rhea" id="RHEA-COMP:13183"/>
        <dbReference type="ChEBI" id="CHEBI:15377"/>
        <dbReference type="ChEBI" id="CHEBI:15378"/>
        <dbReference type="ChEBI" id="CHEBI:136414"/>
        <dbReference type="ChEBI" id="CHEBI:136415"/>
        <dbReference type="ChEBI" id="CHEBI:456215"/>
        <dbReference type="EC" id="3.6.1.71"/>
    </reaction>
</comment>
<evidence type="ECO:0000313" key="22">
    <source>
        <dbReference type="Proteomes" id="UP000683417"/>
    </source>
</evidence>
<feature type="domain" description="Aprataxin C2HE/C2H2/C2HC zinc finger" evidence="20">
    <location>
        <begin position="197"/>
        <end position="254"/>
    </location>
</feature>
<evidence type="ECO:0000256" key="8">
    <source>
        <dbReference type="ARBA" id="ARBA00022801"/>
    </source>
</evidence>
<evidence type="ECO:0000256" key="3">
    <source>
        <dbReference type="ARBA" id="ARBA00012495"/>
    </source>
</evidence>
<dbReference type="Proteomes" id="UP000683417">
    <property type="component" value="Unassembled WGS sequence"/>
</dbReference>
<keyword evidence="10" id="KW-0238">DNA-binding</keyword>
<name>A0A9W4GHR4_BLUGR</name>
<keyword evidence="11" id="KW-0234">DNA repair</keyword>
<evidence type="ECO:0000256" key="5">
    <source>
        <dbReference type="ARBA" id="ARBA00022490"/>
    </source>
</evidence>
<sequence>MASLSNVDDHEESNTKQGRSKGDAQPSQLVSFNAFHHLMAPKPKKRSPHVSWRDGLGLYINTPESPAATSQILFLNPEFVGIWDLYPKASVHTLLLPRAPHLSAQHPIKALESPNFLMCVRQQVAQLTDLVVAELQRRYELANPDRSASQQQARDWRSEVMAGVHSRPSMNHLHIHVLSVDRHSKCLKHRKHYNSFSTDFFIPISDFPLGSDDPRRHPEREGYLNSDLKCWRCGKMFGKKFTELKRHLAEEYENWMRQ</sequence>
<evidence type="ECO:0000256" key="16">
    <source>
        <dbReference type="ARBA" id="ARBA00059438"/>
    </source>
</evidence>
<dbReference type="GO" id="GO:0033699">
    <property type="term" value="F:DNA 5'-adenosine monophosphate hydrolase activity"/>
    <property type="evidence" value="ECO:0007669"/>
    <property type="project" value="UniProtKB-EC"/>
</dbReference>
<evidence type="ECO:0000256" key="9">
    <source>
        <dbReference type="ARBA" id="ARBA00022833"/>
    </source>
</evidence>
<keyword evidence="7" id="KW-0227">DNA damage</keyword>
<evidence type="ECO:0000256" key="14">
    <source>
        <dbReference type="ARBA" id="ARBA00044639"/>
    </source>
</evidence>
<evidence type="ECO:0000256" key="10">
    <source>
        <dbReference type="ARBA" id="ARBA00023125"/>
    </source>
</evidence>
<dbReference type="GO" id="GO:0005737">
    <property type="term" value="C:cytoplasm"/>
    <property type="evidence" value="ECO:0007669"/>
    <property type="project" value="UniProtKB-SubCell"/>
</dbReference>
<dbReference type="EC" id="3.6.1.72" evidence="3"/>
<keyword evidence="9" id="KW-0862">Zinc</keyword>
<dbReference type="GO" id="GO:0120108">
    <property type="term" value="F:DNA-3'-diphospho-5'-guanosine diphosphatase activity"/>
    <property type="evidence" value="ECO:0007669"/>
    <property type="project" value="UniProtKB-EC"/>
</dbReference>
<dbReference type="GO" id="GO:0005634">
    <property type="term" value="C:nucleus"/>
    <property type="evidence" value="ECO:0007669"/>
    <property type="project" value="UniProtKB-SubCell"/>
</dbReference>
<evidence type="ECO:0000256" key="1">
    <source>
        <dbReference type="ARBA" id="ARBA00004123"/>
    </source>
</evidence>
<dbReference type="GO" id="GO:0000012">
    <property type="term" value="P:single strand break repair"/>
    <property type="evidence" value="ECO:0007669"/>
    <property type="project" value="TreeGrafter"/>
</dbReference>
<evidence type="ECO:0000256" key="11">
    <source>
        <dbReference type="ARBA" id="ARBA00023204"/>
    </source>
</evidence>
<accession>A0A9W4GHR4</accession>
<dbReference type="GO" id="GO:0046872">
    <property type="term" value="F:metal ion binding"/>
    <property type="evidence" value="ECO:0007669"/>
    <property type="project" value="UniProtKB-KW"/>
</dbReference>
<organism evidence="21 22">
    <name type="scientific">Blumeria graminis f. sp. triticale</name>
    <dbReference type="NCBI Taxonomy" id="1689686"/>
    <lineage>
        <taxon>Eukaryota</taxon>
        <taxon>Fungi</taxon>
        <taxon>Dikarya</taxon>
        <taxon>Ascomycota</taxon>
        <taxon>Pezizomycotina</taxon>
        <taxon>Leotiomycetes</taxon>
        <taxon>Erysiphales</taxon>
        <taxon>Erysiphaceae</taxon>
        <taxon>Blumeria</taxon>
    </lineage>
</organism>
<dbReference type="PANTHER" id="PTHR12486">
    <property type="entry name" value="APRATAXIN-RELATED"/>
    <property type="match status" value="1"/>
</dbReference>
<evidence type="ECO:0000256" key="13">
    <source>
        <dbReference type="ARBA" id="ARBA00024601"/>
    </source>
</evidence>
<keyword evidence="6" id="KW-0479">Metal-binding</keyword>
<protein>
    <recommendedName>
        <fullName evidence="17">Aprataxin-like protein</fullName>
        <ecNumber evidence="4">3.6.1.71</ecNumber>
        <ecNumber evidence="3">3.6.1.72</ecNumber>
    </recommendedName>
    <alternativeName>
        <fullName evidence="18">Hit family protein 3</fullName>
    </alternativeName>
</protein>
<dbReference type="PANTHER" id="PTHR12486:SF4">
    <property type="entry name" value="APRATAXIN"/>
    <property type="match status" value="1"/>
</dbReference>
<comment type="catalytic activity">
    <reaction evidence="13">
        <text>a 3'-end 2'-deoxyribonucleotide-3'-diphospho-5'-guanosine-DNA + H2O = a 3'-end 2'-deoxyribonucleotide 3'-phosphate-DNA + GMP + 2 H(+)</text>
        <dbReference type="Rhea" id="RHEA:52140"/>
        <dbReference type="Rhea" id="RHEA-COMP:13186"/>
        <dbReference type="Rhea" id="RHEA-COMP:13187"/>
        <dbReference type="ChEBI" id="CHEBI:15377"/>
        <dbReference type="ChEBI" id="CHEBI:15378"/>
        <dbReference type="ChEBI" id="CHEBI:58115"/>
        <dbReference type="ChEBI" id="CHEBI:136419"/>
        <dbReference type="ChEBI" id="CHEBI:136420"/>
        <dbReference type="EC" id="3.6.1.72"/>
    </reaction>
</comment>
<evidence type="ECO:0000256" key="18">
    <source>
        <dbReference type="ARBA" id="ARBA00076243"/>
    </source>
</evidence>
<dbReference type="GO" id="GO:0003725">
    <property type="term" value="F:double-stranded RNA binding"/>
    <property type="evidence" value="ECO:0007669"/>
    <property type="project" value="TreeGrafter"/>
</dbReference>
<evidence type="ECO:0000256" key="17">
    <source>
        <dbReference type="ARBA" id="ARBA00068941"/>
    </source>
</evidence>
<dbReference type="GO" id="GO:1990165">
    <property type="term" value="F:single-strand break-containing DNA binding"/>
    <property type="evidence" value="ECO:0007669"/>
    <property type="project" value="TreeGrafter"/>
</dbReference>
<evidence type="ECO:0000256" key="19">
    <source>
        <dbReference type="SAM" id="MobiDB-lite"/>
    </source>
</evidence>
<evidence type="ECO:0000256" key="15">
    <source>
        <dbReference type="ARBA" id="ARBA00044713"/>
    </source>
</evidence>
<evidence type="ECO:0000256" key="2">
    <source>
        <dbReference type="ARBA" id="ARBA00004496"/>
    </source>
</evidence>
<reference evidence="21" key="1">
    <citation type="submission" date="2020-10" db="EMBL/GenBank/DDBJ databases">
        <authorList>
            <person name="Muller C M."/>
        </authorList>
    </citation>
    <scope>NUCLEOTIDE SEQUENCE</scope>
    <source>
        <strain evidence="21">THUN-12</strain>
    </source>
</reference>
<evidence type="ECO:0000313" key="21">
    <source>
        <dbReference type="EMBL" id="CAD6505386.1"/>
    </source>
</evidence>
<dbReference type="Pfam" id="PF11969">
    <property type="entry name" value="DcpS_C"/>
    <property type="match status" value="1"/>
</dbReference>
<dbReference type="InterPro" id="IPR032566">
    <property type="entry name" value="Znf-C2HE"/>
</dbReference>
<keyword evidence="12" id="KW-0539">Nucleus</keyword>
<dbReference type="AlphaFoldDB" id="A0A9W4GHR4"/>
<evidence type="ECO:0000256" key="4">
    <source>
        <dbReference type="ARBA" id="ARBA00012496"/>
    </source>
</evidence>
<evidence type="ECO:0000256" key="6">
    <source>
        <dbReference type="ARBA" id="ARBA00022723"/>
    </source>
</evidence>
<proteinExistence type="predicted"/>
<dbReference type="FunFam" id="3.30.428.10:FF:000017">
    <property type="entry name" value="Aprataxin-like protein"/>
    <property type="match status" value="1"/>
</dbReference>
<comment type="subcellular location">
    <subcellularLocation>
        <location evidence="2">Cytoplasm</location>
    </subcellularLocation>
    <subcellularLocation>
        <location evidence="1">Nucleus</location>
    </subcellularLocation>
</comment>
<comment type="function">
    <text evidence="16">DNA-binding protein involved in single-strand DNA break repair, double-strand DNA break repair and base excision repair. Resolves abortive DNA ligation intermediates formed either at base excision sites, or when DNA ligases attempt to repair non-ligatable breaks induced by reactive oxygen species. Catalyzes the release of adenylate groups covalently linked to 5'-phosphate termini, resulting in the production of 5'-phosphate termini that can be efficiently rejoined. Likewise, catalyzes the release of 3'-linked guanosine (DNAppG) and inosine (DNAppI) from DNA, but has higher specific activity with 5'-linked adenosine (AppDNA).</text>
</comment>
<dbReference type="EMBL" id="CAJHIT010000009">
    <property type="protein sequence ID" value="CAD6505386.1"/>
    <property type="molecule type" value="Genomic_DNA"/>
</dbReference>
<feature type="region of interest" description="Disordered" evidence="19">
    <location>
        <begin position="1"/>
        <end position="25"/>
    </location>
</feature>
<comment type="catalytic activity">
    <reaction evidence="14">
        <text>a 5'-end adenosine-5'-diphospho-5'-2'-deoxyribonucleoside-DNA + H2O = a 5'-end 5'-phospho-2'-deoxyribonucleoside-DNA + AMP + 2 H(+)</text>
        <dbReference type="Rhea" id="RHEA:52128"/>
        <dbReference type="Rhea" id="RHEA-COMP:13180"/>
        <dbReference type="Rhea" id="RHEA-COMP:13181"/>
        <dbReference type="ChEBI" id="CHEBI:15377"/>
        <dbReference type="ChEBI" id="CHEBI:15378"/>
        <dbReference type="ChEBI" id="CHEBI:136412"/>
        <dbReference type="ChEBI" id="CHEBI:136413"/>
        <dbReference type="ChEBI" id="CHEBI:456215"/>
        <dbReference type="EC" id="3.6.1.71"/>
    </reaction>
</comment>
<dbReference type="Pfam" id="PF16278">
    <property type="entry name" value="zf-C2HE"/>
    <property type="match status" value="1"/>
</dbReference>
<dbReference type="GO" id="GO:0003697">
    <property type="term" value="F:single-stranded DNA binding"/>
    <property type="evidence" value="ECO:0007669"/>
    <property type="project" value="TreeGrafter"/>
</dbReference>
<comment type="caution">
    <text evidence="21">The sequence shown here is derived from an EMBL/GenBank/DDBJ whole genome shotgun (WGS) entry which is preliminary data.</text>
</comment>
<keyword evidence="8" id="KW-0378">Hydrolase</keyword>
<dbReference type="EC" id="3.6.1.71" evidence="4"/>
<dbReference type="GO" id="GO:0030983">
    <property type="term" value="F:mismatched DNA binding"/>
    <property type="evidence" value="ECO:0007669"/>
    <property type="project" value="TreeGrafter"/>
</dbReference>
<evidence type="ECO:0000256" key="12">
    <source>
        <dbReference type="ARBA" id="ARBA00023242"/>
    </source>
</evidence>